<reference evidence="2" key="2">
    <citation type="submission" date="2025-09" db="UniProtKB">
        <authorList>
            <consortium name="Ensembl"/>
        </authorList>
    </citation>
    <scope>IDENTIFICATION</scope>
</reference>
<keyword evidence="3" id="KW-1185">Reference proteome</keyword>
<evidence type="ECO:0000313" key="2">
    <source>
        <dbReference type="Ensembl" id="ENSOMEP00000005234.1"/>
    </source>
</evidence>
<dbReference type="Ensembl" id="ENSOMET00000007828.1">
    <property type="protein sequence ID" value="ENSOMEP00000005234.1"/>
    <property type="gene ID" value="ENSOMEG00000006212.1"/>
</dbReference>
<evidence type="ECO:0000313" key="3">
    <source>
        <dbReference type="Proteomes" id="UP000261560"/>
    </source>
</evidence>
<dbReference type="AlphaFoldDB" id="A0A3B3BJ33"/>
<organism evidence="2 3">
    <name type="scientific">Oryzias melastigma</name>
    <name type="common">Marine medaka</name>
    <dbReference type="NCBI Taxonomy" id="30732"/>
    <lineage>
        <taxon>Eukaryota</taxon>
        <taxon>Metazoa</taxon>
        <taxon>Chordata</taxon>
        <taxon>Craniata</taxon>
        <taxon>Vertebrata</taxon>
        <taxon>Euteleostomi</taxon>
        <taxon>Actinopterygii</taxon>
        <taxon>Neopterygii</taxon>
        <taxon>Teleostei</taxon>
        <taxon>Neoteleostei</taxon>
        <taxon>Acanthomorphata</taxon>
        <taxon>Ovalentaria</taxon>
        <taxon>Atherinomorphae</taxon>
        <taxon>Beloniformes</taxon>
        <taxon>Adrianichthyidae</taxon>
        <taxon>Oryziinae</taxon>
        <taxon>Oryzias</taxon>
    </lineage>
</organism>
<keyword evidence="1" id="KW-0812">Transmembrane</keyword>
<reference evidence="2" key="1">
    <citation type="submission" date="2025-08" db="UniProtKB">
        <authorList>
            <consortium name="Ensembl"/>
        </authorList>
    </citation>
    <scope>IDENTIFICATION</scope>
</reference>
<accession>A0A3B3BJ33</accession>
<dbReference type="PaxDb" id="30732-ENSOMEP00000005234"/>
<feature type="transmembrane region" description="Helical" evidence="1">
    <location>
        <begin position="64"/>
        <end position="81"/>
    </location>
</feature>
<evidence type="ECO:0000256" key="1">
    <source>
        <dbReference type="SAM" id="Phobius"/>
    </source>
</evidence>
<name>A0A3B3BJ33_ORYME</name>
<keyword evidence="1" id="KW-0472">Membrane</keyword>
<keyword evidence="1" id="KW-1133">Transmembrane helix</keyword>
<protein>
    <submittedName>
        <fullName evidence="2">Uncharacterized protein</fullName>
    </submittedName>
</protein>
<sequence>MFCASAHSTQTFIIAHQIRLNFLVSTLSNVKFQFNVKNLKSTTSRFTPICLKIYTKFDIFCEKFFLFYSFVLIKMFGMLLVESASNCPVWLPFK</sequence>
<proteinExistence type="predicted"/>
<dbReference type="Proteomes" id="UP000261560">
    <property type="component" value="Unplaced"/>
</dbReference>